<name>A0A2R3IYZ1_9PSED</name>
<reference evidence="1 2" key="1">
    <citation type="submission" date="2018-02" db="EMBL/GenBank/DDBJ databases">
        <title>FDA/CDC Antimicrobial Resistant Isolate Bank Genome Sequencing.</title>
        <authorList>
            <person name="Benahmed F.H."/>
            <person name="Lutgring J.D."/>
            <person name="Yoo B."/>
            <person name="Machado M."/>
            <person name="Brown A."/>
            <person name="McAllister G."/>
            <person name="Perry A."/>
            <person name="Halpin A.L."/>
            <person name="Vavikolanu K."/>
            <person name="Ott S."/>
            <person name="Zhao X."/>
            <person name="Tallon L.J."/>
            <person name="Sadzewicz L."/>
            <person name="Aluvathingal J."/>
            <person name="Nadendla S."/>
            <person name="Voskania-kordi A."/>
            <person name="Simonyan V."/>
            <person name="Patel J."/>
            <person name="Shawar R.M."/>
        </authorList>
    </citation>
    <scope>NUCLEOTIDE SEQUENCE [LARGE SCALE GENOMIC DNA]</scope>
    <source>
        <strain evidence="1 2">AR_0356</strain>
    </source>
</reference>
<organism evidence="1 2">
    <name type="scientific">Pseudomonas paraeruginosa</name>
    <dbReference type="NCBI Taxonomy" id="2994495"/>
    <lineage>
        <taxon>Bacteria</taxon>
        <taxon>Pseudomonadati</taxon>
        <taxon>Pseudomonadota</taxon>
        <taxon>Gammaproteobacteria</taxon>
        <taxon>Pseudomonadales</taxon>
        <taxon>Pseudomonadaceae</taxon>
        <taxon>Pseudomonas</taxon>
    </lineage>
</organism>
<dbReference type="AlphaFoldDB" id="A0A2R3IYZ1"/>
<gene>
    <name evidence="1" type="ORF">CSB93_2179</name>
</gene>
<dbReference type="EMBL" id="CP027169">
    <property type="protein sequence ID" value="AVK07134.1"/>
    <property type="molecule type" value="Genomic_DNA"/>
</dbReference>
<dbReference type="Proteomes" id="UP000238390">
    <property type="component" value="Chromosome"/>
</dbReference>
<keyword evidence="2" id="KW-1185">Reference proteome</keyword>
<sequence length="51" mass="5582">MLGESGVRHRHILDGRVGVVVLASGSWRERRLPARRVGAPRAAPGVARRIE</sequence>
<evidence type="ECO:0000313" key="2">
    <source>
        <dbReference type="Proteomes" id="UP000238390"/>
    </source>
</evidence>
<evidence type="ECO:0000313" key="1">
    <source>
        <dbReference type="EMBL" id="AVK07134.1"/>
    </source>
</evidence>
<accession>A0A2R3IYZ1</accession>
<protein>
    <submittedName>
        <fullName evidence="1">Uncharacterized protein</fullName>
    </submittedName>
</protein>
<proteinExistence type="predicted"/>